<dbReference type="Proteomes" id="UP000887574">
    <property type="component" value="Unplaced"/>
</dbReference>
<evidence type="ECO:0000313" key="3">
    <source>
        <dbReference type="WBParaSite" id="jg10502"/>
    </source>
</evidence>
<keyword evidence="1" id="KW-0472">Membrane</keyword>
<dbReference type="AlphaFoldDB" id="A0A915CMC6"/>
<evidence type="ECO:0000313" key="2">
    <source>
        <dbReference type="Proteomes" id="UP000887574"/>
    </source>
</evidence>
<sequence>MTEEDCRVFRLVGDNTDLLEVFVDDDKSGARQHIADRASLSQSAVKLSIQKAPNTSEVLEAWIRLAAFLASKLLKMNKCSAQLLQDRVLPVYKQMCQPLNCPTDYLLPFIQPYFHLFSDYMPTNLTKAVPCGENIDERLALMCSFMKIARRMVCDKEDFQKRATQLIDRGSKECDFNTKNMFANDYLKLLGSGWPIIPKFDVSEEIEEDVLVNETIHRKFFSSKEVCNPLKTLVCNEHMRSRLCICYTNGAVNNTFVDASAPSISPSQIPLCKRRLLVRNVRNFILTFGVSFPVPDYFALNPDLAFATALEVYHPPIRKENVVILRKGCTQDGKHFHFQIGIILSGRPRAGGMTTEEDLQIIFPQAFTHNQLFMNMKALNISYVNETHSLLETYGQGYFSRYKFRHIELPSRSQLNKCQSWFQCKNYIYAIAATLLYIFCILLCVCRAFLCKHF</sequence>
<proteinExistence type="predicted"/>
<evidence type="ECO:0000256" key="1">
    <source>
        <dbReference type="SAM" id="Phobius"/>
    </source>
</evidence>
<protein>
    <submittedName>
        <fullName evidence="3">MyTH4 domain-containing protein</fullName>
    </submittedName>
</protein>
<keyword evidence="1" id="KW-0812">Transmembrane</keyword>
<feature type="transmembrane region" description="Helical" evidence="1">
    <location>
        <begin position="427"/>
        <end position="450"/>
    </location>
</feature>
<accession>A0A915CMC6</accession>
<name>A0A915CMC6_9BILA</name>
<keyword evidence="2" id="KW-1185">Reference proteome</keyword>
<organism evidence="2 3">
    <name type="scientific">Ditylenchus dipsaci</name>
    <dbReference type="NCBI Taxonomy" id="166011"/>
    <lineage>
        <taxon>Eukaryota</taxon>
        <taxon>Metazoa</taxon>
        <taxon>Ecdysozoa</taxon>
        <taxon>Nematoda</taxon>
        <taxon>Chromadorea</taxon>
        <taxon>Rhabditida</taxon>
        <taxon>Tylenchina</taxon>
        <taxon>Tylenchomorpha</taxon>
        <taxon>Sphaerularioidea</taxon>
        <taxon>Anguinidae</taxon>
        <taxon>Anguininae</taxon>
        <taxon>Ditylenchus</taxon>
    </lineage>
</organism>
<dbReference type="WBParaSite" id="jg10502">
    <property type="protein sequence ID" value="jg10502"/>
    <property type="gene ID" value="jg10502"/>
</dbReference>
<keyword evidence="1" id="KW-1133">Transmembrane helix</keyword>
<reference evidence="3" key="1">
    <citation type="submission" date="2022-11" db="UniProtKB">
        <authorList>
            <consortium name="WormBaseParasite"/>
        </authorList>
    </citation>
    <scope>IDENTIFICATION</scope>
</reference>